<reference evidence="1 2" key="1">
    <citation type="journal article" date="2012" name="Mol. Biol. Evol.">
        <title>Genome reduction and co-evolution between the primary and secondary bacterial symbionts of psyllids.</title>
        <authorList>
            <person name="Sloan D.B."/>
            <person name="Moran N.A."/>
        </authorList>
    </citation>
    <scope>NUCLEOTIDE SEQUENCE [LARGE SCALE GENOMIC DNA]</scope>
    <source>
        <strain evidence="1 2">HC</strain>
    </source>
</reference>
<dbReference type="AlphaFoldDB" id="J3Z125"/>
<dbReference type="OrthoDB" id="6184291at2"/>
<proteinExistence type="predicted"/>
<evidence type="ECO:0000313" key="2">
    <source>
        <dbReference type="Proteomes" id="UP000003934"/>
    </source>
</evidence>
<organism evidence="1 2">
    <name type="scientific">Candidatus Carsonella ruddii HC isolate Thao2000</name>
    <dbReference type="NCBI Taxonomy" id="1202538"/>
    <lineage>
        <taxon>Bacteria</taxon>
        <taxon>Pseudomonadati</taxon>
        <taxon>Pseudomonadota</taxon>
        <taxon>Gammaproteobacteria</taxon>
        <taxon>Oceanospirillales</taxon>
        <taxon>Halomonadaceae</taxon>
        <taxon>Zymobacter group</taxon>
        <taxon>Candidatus Carsonella</taxon>
    </lineage>
</organism>
<gene>
    <name evidence="1" type="primary">mraW</name>
    <name evidence="1" type="ORF">A353_060</name>
</gene>
<sequence>MINKHITFLPNKLNKKMFFLDLTFGLGGYILSKNFFKLIAIDKNLFSIYLSRNKYKKNFFIFNIKIKKIFFILKRFNIFNINVLIYDQGFNSCEIKNFFYKLKINYYKEKKFLINKNFLFIFNKLIYFFKKNFFFIINIFDNYNLKKFFLFIKIINKFKIKIIKLNFFEISLNNSFKNSKMIIVYV</sequence>
<dbReference type="InterPro" id="IPR029063">
    <property type="entry name" value="SAM-dependent_MTases_sf"/>
</dbReference>
<name>J3Z125_CARRU</name>
<dbReference type="PATRIC" id="fig|1202538.3.peg.54"/>
<dbReference type="Gene3D" id="3.40.50.150">
    <property type="entry name" value="Vaccinia Virus protein VP39"/>
    <property type="match status" value="1"/>
</dbReference>
<dbReference type="EMBL" id="CP003543">
    <property type="protein sequence ID" value="AFP83909.1"/>
    <property type="molecule type" value="Genomic_DNA"/>
</dbReference>
<accession>J3Z125</accession>
<keyword evidence="2" id="KW-1185">Reference proteome</keyword>
<dbReference type="GO" id="GO:0008168">
    <property type="term" value="F:methyltransferase activity"/>
    <property type="evidence" value="ECO:0007669"/>
    <property type="project" value="UniProtKB-KW"/>
</dbReference>
<dbReference type="Proteomes" id="UP000003934">
    <property type="component" value="Chromosome"/>
</dbReference>
<keyword evidence="1" id="KW-0489">Methyltransferase</keyword>
<protein>
    <submittedName>
        <fullName evidence="1">Putative S-adenosyl-methyltransferase MraW</fullName>
    </submittedName>
</protein>
<dbReference type="GeneID" id="67454602"/>
<dbReference type="KEGG" id="crh:A353_060"/>
<dbReference type="HOGENOM" id="CLU_1451947_0_0_6"/>
<dbReference type="GO" id="GO:0032259">
    <property type="term" value="P:methylation"/>
    <property type="evidence" value="ECO:0007669"/>
    <property type="project" value="UniProtKB-KW"/>
</dbReference>
<dbReference type="STRING" id="1202538.A353_060"/>
<dbReference type="RefSeq" id="WP_014887209.1">
    <property type="nucleotide sequence ID" value="NC_018416.1"/>
</dbReference>
<evidence type="ECO:0000313" key="1">
    <source>
        <dbReference type="EMBL" id="AFP83909.1"/>
    </source>
</evidence>
<keyword evidence="1" id="KW-0808">Transferase</keyword>